<keyword evidence="1" id="KW-0812">Transmembrane</keyword>
<name>A0ABT9XPC4_9BACI</name>
<gene>
    <name evidence="3" type="ORF">J2S10_000220</name>
</gene>
<dbReference type="InterPro" id="IPR043726">
    <property type="entry name" value="LiaI-LiaF-like_TM1"/>
</dbReference>
<feature type="transmembrane region" description="Helical" evidence="1">
    <location>
        <begin position="7"/>
        <end position="26"/>
    </location>
</feature>
<protein>
    <recommendedName>
        <fullName evidence="2">LiaI-LiaF-like transmembrane region domain-containing protein</fullName>
    </recommendedName>
</protein>
<evidence type="ECO:0000313" key="4">
    <source>
        <dbReference type="Proteomes" id="UP001224122"/>
    </source>
</evidence>
<keyword evidence="1" id="KW-0472">Membrane</keyword>
<accession>A0ABT9XPC4</accession>
<feature type="transmembrane region" description="Helical" evidence="1">
    <location>
        <begin position="85"/>
        <end position="101"/>
    </location>
</feature>
<evidence type="ECO:0000313" key="3">
    <source>
        <dbReference type="EMBL" id="MDQ0197115.1"/>
    </source>
</evidence>
<proteinExistence type="predicted"/>
<evidence type="ECO:0000259" key="2">
    <source>
        <dbReference type="Pfam" id="PF18917"/>
    </source>
</evidence>
<dbReference type="Pfam" id="PF18917">
    <property type="entry name" value="LiaI-LiaF-like_TM1"/>
    <property type="match status" value="1"/>
</dbReference>
<feature type="domain" description="LiaI-LiaF-like transmembrane region" evidence="2">
    <location>
        <begin position="6"/>
        <end position="47"/>
    </location>
</feature>
<sequence length="162" mass="18399">MKNQRMFPGIILIGFGAYFFLQQSGITLFQNFYTWPTLIIIVGIAFLAQGYAAKDYESILPGVILLGFGLHFHIAGRLTFWPDNSIGPFILILSLGFFLRFQKTGTGLFQAFLFLVWALLLLFYDKIAGYLGIVQNGMSQVLKFWPALIIIIGIYFLLKKKK</sequence>
<comment type="caution">
    <text evidence="3">The sequence shown here is derived from an EMBL/GenBank/DDBJ whole genome shotgun (WGS) entry which is preliminary data.</text>
</comment>
<dbReference type="Proteomes" id="UP001224122">
    <property type="component" value="Unassembled WGS sequence"/>
</dbReference>
<feature type="transmembrane region" description="Helical" evidence="1">
    <location>
        <begin position="108"/>
        <end position="128"/>
    </location>
</feature>
<dbReference type="EMBL" id="JAUSTW010000001">
    <property type="protein sequence ID" value="MDQ0197115.1"/>
    <property type="molecule type" value="Genomic_DNA"/>
</dbReference>
<organism evidence="3 4">
    <name type="scientific">Neobacillus ginsengisoli</name>
    <dbReference type="NCBI Taxonomy" id="904295"/>
    <lineage>
        <taxon>Bacteria</taxon>
        <taxon>Bacillati</taxon>
        <taxon>Bacillota</taxon>
        <taxon>Bacilli</taxon>
        <taxon>Bacillales</taxon>
        <taxon>Bacillaceae</taxon>
        <taxon>Neobacillus</taxon>
    </lineage>
</organism>
<feature type="transmembrane region" description="Helical" evidence="1">
    <location>
        <begin position="32"/>
        <end position="52"/>
    </location>
</feature>
<keyword evidence="1" id="KW-1133">Transmembrane helix</keyword>
<reference evidence="3 4" key="1">
    <citation type="submission" date="2023-07" db="EMBL/GenBank/DDBJ databases">
        <title>Genomic Encyclopedia of Type Strains, Phase IV (KMG-IV): sequencing the most valuable type-strain genomes for metagenomic binning, comparative biology and taxonomic classification.</title>
        <authorList>
            <person name="Goeker M."/>
        </authorList>
    </citation>
    <scope>NUCLEOTIDE SEQUENCE [LARGE SCALE GENOMIC DNA]</scope>
    <source>
        <strain evidence="3 4">DSM 27594</strain>
    </source>
</reference>
<dbReference type="RefSeq" id="WP_307403828.1">
    <property type="nucleotide sequence ID" value="NZ_JAUSTW010000001.1"/>
</dbReference>
<feature type="transmembrane region" description="Helical" evidence="1">
    <location>
        <begin position="59"/>
        <end position="79"/>
    </location>
</feature>
<feature type="transmembrane region" description="Helical" evidence="1">
    <location>
        <begin position="140"/>
        <end position="158"/>
    </location>
</feature>
<keyword evidence="4" id="KW-1185">Reference proteome</keyword>
<evidence type="ECO:0000256" key="1">
    <source>
        <dbReference type="SAM" id="Phobius"/>
    </source>
</evidence>